<gene>
    <name evidence="2" type="ORF">B843_11975</name>
</gene>
<dbReference type="HOGENOM" id="CLU_2521956_0_0_11"/>
<evidence type="ECO:0000313" key="2">
    <source>
        <dbReference type="EMBL" id="AHI23771.1"/>
    </source>
</evidence>
<dbReference type="RefSeq" id="WP_025253754.1">
    <property type="nucleotide sequence ID" value="NZ_CP004353.1"/>
</dbReference>
<dbReference type="PATRIC" id="fig|1224164.3.peg.2415"/>
<dbReference type="STRING" id="1224164.B843_11975"/>
<dbReference type="AlphaFoldDB" id="W5Y3D3"/>
<protein>
    <submittedName>
        <fullName evidence="2">Uncharacterized protein</fullName>
    </submittedName>
</protein>
<proteinExistence type="predicted"/>
<reference evidence="2 3" key="1">
    <citation type="submission" date="2013-02" db="EMBL/GenBank/DDBJ databases">
        <title>The complete genome sequence of Corynebacterium vitaeruminis DSM 20294.</title>
        <authorList>
            <person name="Ruckert C."/>
            <person name="Albersmeier A."/>
            <person name="Kalinowski J."/>
        </authorList>
    </citation>
    <scope>NUCLEOTIDE SEQUENCE [LARGE SCALE GENOMIC DNA]</scope>
    <source>
        <strain evidence="3">ATCC 10234</strain>
    </source>
</reference>
<keyword evidence="3" id="KW-1185">Reference proteome</keyword>
<evidence type="ECO:0000256" key="1">
    <source>
        <dbReference type="SAM" id="MobiDB-lite"/>
    </source>
</evidence>
<organism evidence="2 3">
    <name type="scientific">Corynebacterium vitaeruminis DSM 20294</name>
    <dbReference type="NCBI Taxonomy" id="1224164"/>
    <lineage>
        <taxon>Bacteria</taxon>
        <taxon>Bacillati</taxon>
        <taxon>Actinomycetota</taxon>
        <taxon>Actinomycetes</taxon>
        <taxon>Mycobacteriales</taxon>
        <taxon>Corynebacteriaceae</taxon>
        <taxon>Corynebacterium</taxon>
    </lineage>
</organism>
<accession>W5Y3D3</accession>
<sequence length="84" mass="8812">MGDWYEGLEPGTYFGNDGIVVAHDDNADGIVDRVSLIGADGSVDERFIAAAELDAWAGAEPGMTEAPGDRLEGWWSTNDGGANP</sequence>
<feature type="region of interest" description="Disordered" evidence="1">
    <location>
        <begin position="59"/>
        <end position="84"/>
    </location>
</feature>
<feature type="compositionally biased region" description="Polar residues" evidence="1">
    <location>
        <begin position="75"/>
        <end position="84"/>
    </location>
</feature>
<dbReference type="KEGG" id="cvt:B843_11975"/>
<name>W5Y3D3_9CORY</name>
<dbReference type="EMBL" id="CP004353">
    <property type="protein sequence ID" value="AHI23771.1"/>
    <property type="molecule type" value="Genomic_DNA"/>
</dbReference>
<dbReference type="Proteomes" id="UP000019222">
    <property type="component" value="Chromosome"/>
</dbReference>
<evidence type="ECO:0000313" key="3">
    <source>
        <dbReference type="Proteomes" id="UP000019222"/>
    </source>
</evidence>